<gene>
    <name evidence="1" type="ORF">BP5796_02843</name>
</gene>
<dbReference type="OrthoDB" id="5420958at2759"/>
<reference evidence="1 2" key="1">
    <citation type="journal article" date="2018" name="IMA Fungus">
        <title>IMA Genome-F 9: Draft genome sequence of Annulohypoxylon stygium, Aspergillus mulundensis, Berkeleyomyces basicola (syn. Thielaviopsis basicola), Ceratocystis smalleyi, two Cercospora beticola strains, Coleophoma cylindrospora, Fusarium fracticaudum, Phialophora cf. hyalina, and Morchella septimelata.</title>
        <authorList>
            <person name="Wingfield B.D."/>
            <person name="Bills G.F."/>
            <person name="Dong Y."/>
            <person name="Huang W."/>
            <person name="Nel W.J."/>
            <person name="Swalarsk-Parry B.S."/>
            <person name="Vaghefi N."/>
            <person name="Wilken P.M."/>
            <person name="An Z."/>
            <person name="de Beer Z.W."/>
            <person name="De Vos L."/>
            <person name="Chen L."/>
            <person name="Duong T.A."/>
            <person name="Gao Y."/>
            <person name="Hammerbacher A."/>
            <person name="Kikkert J.R."/>
            <person name="Li Y."/>
            <person name="Li H."/>
            <person name="Li K."/>
            <person name="Li Q."/>
            <person name="Liu X."/>
            <person name="Ma X."/>
            <person name="Naidoo K."/>
            <person name="Pethybridge S.J."/>
            <person name="Sun J."/>
            <person name="Steenkamp E.T."/>
            <person name="van der Nest M.A."/>
            <person name="van Wyk S."/>
            <person name="Wingfield M.J."/>
            <person name="Xiong C."/>
            <person name="Yue Q."/>
            <person name="Zhang X."/>
        </authorList>
    </citation>
    <scope>NUCLEOTIDE SEQUENCE [LARGE SCALE GENOMIC DNA]</scope>
    <source>
        <strain evidence="1 2">BP5796</strain>
    </source>
</reference>
<proteinExistence type="predicted"/>
<dbReference type="EMBL" id="PDLN01000003">
    <property type="protein sequence ID" value="RDW91678.1"/>
    <property type="molecule type" value="Genomic_DNA"/>
</dbReference>
<protein>
    <submittedName>
        <fullName evidence="1">Uncharacterized protein</fullName>
    </submittedName>
</protein>
<dbReference type="Proteomes" id="UP000256328">
    <property type="component" value="Unassembled WGS sequence"/>
</dbReference>
<organism evidence="1 2">
    <name type="scientific">Coleophoma crateriformis</name>
    <dbReference type="NCBI Taxonomy" id="565419"/>
    <lineage>
        <taxon>Eukaryota</taxon>
        <taxon>Fungi</taxon>
        <taxon>Dikarya</taxon>
        <taxon>Ascomycota</taxon>
        <taxon>Pezizomycotina</taxon>
        <taxon>Leotiomycetes</taxon>
        <taxon>Helotiales</taxon>
        <taxon>Dermateaceae</taxon>
        <taxon>Coleophoma</taxon>
    </lineage>
</organism>
<evidence type="ECO:0000313" key="1">
    <source>
        <dbReference type="EMBL" id="RDW91678.1"/>
    </source>
</evidence>
<dbReference type="AlphaFoldDB" id="A0A3D8T0Y8"/>
<name>A0A3D8T0Y8_9HELO</name>
<sequence>MSGGFAGAGLVPYDPERVLSKLDVRLRTPTPPLAVAVGVGDTWVTRTPQNPIEADSQTGLIKTQISNHQNSSPTPILDAVDQFSKGAKAMMHEVALLRAEVSTLRRANEALGKRRRAKRTRLQHGGTLTVEEGQALAEQKAIND</sequence>
<accession>A0A3D8T0Y8</accession>
<keyword evidence="2" id="KW-1185">Reference proteome</keyword>
<comment type="caution">
    <text evidence="1">The sequence shown here is derived from an EMBL/GenBank/DDBJ whole genome shotgun (WGS) entry which is preliminary data.</text>
</comment>
<evidence type="ECO:0000313" key="2">
    <source>
        <dbReference type="Proteomes" id="UP000256328"/>
    </source>
</evidence>